<organism evidence="2 3">
    <name type="scientific">Digitaria exilis</name>
    <dbReference type="NCBI Taxonomy" id="1010633"/>
    <lineage>
        <taxon>Eukaryota</taxon>
        <taxon>Viridiplantae</taxon>
        <taxon>Streptophyta</taxon>
        <taxon>Embryophyta</taxon>
        <taxon>Tracheophyta</taxon>
        <taxon>Spermatophyta</taxon>
        <taxon>Magnoliopsida</taxon>
        <taxon>Liliopsida</taxon>
        <taxon>Poales</taxon>
        <taxon>Poaceae</taxon>
        <taxon>PACMAD clade</taxon>
        <taxon>Panicoideae</taxon>
        <taxon>Panicodae</taxon>
        <taxon>Paniceae</taxon>
        <taxon>Anthephorinae</taxon>
        <taxon>Digitaria</taxon>
    </lineage>
</organism>
<name>A0A835AA55_9POAL</name>
<dbReference type="NCBIfam" id="TIGR01640">
    <property type="entry name" value="F_box_assoc_1"/>
    <property type="match status" value="1"/>
</dbReference>
<evidence type="ECO:0000259" key="1">
    <source>
        <dbReference type="Pfam" id="PF08268"/>
    </source>
</evidence>
<dbReference type="Proteomes" id="UP000636709">
    <property type="component" value="Unassembled WGS sequence"/>
</dbReference>
<dbReference type="PANTHER" id="PTHR31111:SF133">
    <property type="entry name" value="OS07G0196600 PROTEIN"/>
    <property type="match status" value="1"/>
</dbReference>
<dbReference type="InterPro" id="IPR017451">
    <property type="entry name" value="F-box-assoc_interact_dom"/>
</dbReference>
<comment type="caution">
    <text evidence="2">The sequence shown here is derived from an EMBL/GenBank/DDBJ whole genome shotgun (WGS) entry which is preliminary data.</text>
</comment>
<gene>
    <name evidence="2" type="ORF">HU200_061670</name>
</gene>
<proteinExistence type="predicted"/>
<dbReference type="InterPro" id="IPR013187">
    <property type="entry name" value="F-box-assoc_dom_typ3"/>
</dbReference>
<dbReference type="AlphaFoldDB" id="A0A835AA55"/>
<feature type="domain" description="F-box associated beta-propeller type 3" evidence="1">
    <location>
        <begin position="3"/>
        <end position="146"/>
    </location>
</feature>
<dbReference type="Pfam" id="PF08268">
    <property type="entry name" value="FBA_3"/>
    <property type="match status" value="1"/>
</dbReference>
<evidence type="ECO:0000313" key="2">
    <source>
        <dbReference type="EMBL" id="KAF8654480.1"/>
    </source>
</evidence>
<sequence length="235" mass="26310">MTEQYKVVRLPCYLDRSGGFNTLQVFALGKKKKKNKVAATSAWRDVATPGASCCLDAGVVSVDGVTHWVTKDAERVVSFDVREERVVCTRAMPARAKRGYAWQLAEVHGRLGLVLSSERWMTPEKIDVWVLSGGGGDRHGWSRRYTVKVNDGVRHWMSLPHLAHGDCLLSECNHGVFVHRLRNTWRWLTGEVRSLGINEEKRGMQVSGVFGGRICGVFAYIETRESLTAYNSQAS</sequence>
<protein>
    <recommendedName>
        <fullName evidence="1">F-box associated beta-propeller type 3 domain-containing protein</fullName>
    </recommendedName>
</protein>
<reference evidence="2" key="1">
    <citation type="submission" date="2020-07" db="EMBL/GenBank/DDBJ databases">
        <title>Genome sequence and genetic diversity analysis of an under-domesticated orphan crop, white fonio (Digitaria exilis).</title>
        <authorList>
            <person name="Bennetzen J.L."/>
            <person name="Chen S."/>
            <person name="Ma X."/>
            <person name="Wang X."/>
            <person name="Yssel A.E.J."/>
            <person name="Chaluvadi S.R."/>
            <person name="Johnson M."/>
            <person name="Gangashetty P."/>
            <person name="Hamidou F."/>
            <person name="Sanogo M.D."/>
            <person name="Zwaenepoel A."/>
            <person name="Wallace J."/>
            <person name="Van De Peer Y."/>
            <person name="Van Deynze A."/>
        </authorList>
    </citation>
    <scope>NUCLEOTIDE SEQUENCE</scope>
    <source>
        <tissue evidence="2">Leaves</tissue>
    </source>
</reference>
<dbReference type="OrthoDB" id="604413at2759"/>
<dbReference type="EMBL" id="JACEFO010002615">
    <property type="protein sequence ID" value="KAF8654480.1"/>
    <property type="molecule type" value="Genomic_DNA"/>
</dbReference>
<dbReference type="PANTHER" id="PTHR31111">
    <property type="entry name" value="BNAA05G37150D PROTEIN-RELATED"/>
    <property type="match status" value="1"/>
</dbReference>
<keyword evidence="3" id="KW-1185">Reference proteome</keyword>
<evidence type="ECO:0000313" key="3">
    <source>
        <dbReference type="Proteomes" id="UP000636709"/>
    </source>
</evidence>
<accession>A0A835AA55</accession>